<accession>A0AAD7MW30</accession>
<name>A0AAD7MW30_9AGAR</name>
<dbReference type="AlphaFoldDB" id="A0AAD7MW30"/>
<dbReference type="EMBL" id="JARKIB010000128">
    <property type="protein sequence ID" value="KAJ7735183.1"/>
    <property type="molecule type" value="Genomic_DNA"/>
</dbReference>
<sequence>MQRRVGRWLSLGHWHRRWEEQEQDRQSPCPVDPRTCTYAARRVQVVYAYARARELFGCSPSSTPALTGSVFALPYRMLYAVVTMDTVAIYDMQQAGLVCLLTKRVYGFGMVPGRAVPDALVRDGSCTLVTVDEIFPTHHMAHAAAAQHSVPILYTSSSHSHTSGSESQAGGPLEPLTPAASVDGTGSGTLS</sequence>
<evidence type="ECO:0000256" key="1">
    <source>
        <dbReference type="SAM" id="MobiDB-lite"/>
    </source>
</evidence>
<evidence type="ECO:0000313" key="3">
    <source>
        <dbReference type="Proteomes" id="UP001215598"/>
    </source>
</evidence>
<gene>
    <name evidence="2" type="ORF">B0H16DRAFT_1731447</name>
</gene>
<proteinExistence type="predicted"/>
<comment type="caution">
    <text evidence="2">The sequence shown here is derived from an EMBL/GenBank/DDBJ whole genome shotgun (WGS) entry which is preliminary data.</text>
</comment>
<feature type="compositionally biased region" description="Low complexity" evidence="1">
    <location>
        <begin position="156"/>
        <end position="167"/>
    </location>
</feature>
<evidence type="ECO:0000313" key="2">
    <source>
        <dbReference type="EMBL" id="KAJ7735183.1"/>
    </source>
</evidence>
<protein>
    <submittedName>
        <fullName evidence="2">Uncharacterized protein</fullName>
    </submittedName>
</protein>
<organism evidence="2 3">
    <name type="scientific">Mycena metata</name>
    <dbReference type="NCBI Taxonomy" id="1033252"/>
    <lineage>
        <taxon>Eukaryota</taxon>
        <taxon>Fungi</taxon>
        <taxon>Dikarya</taxon>
        <taxon>Basidiomycota</taxon>
        <taxon>Agaricomycotina</taxon>
        <taxon>Agaricomycetes</taxon>
        <taxon>Agaricomycetidae</taxon>
        <taxon>Agaricales</taxon>
        <taxon>Marasmiineae</taxon>
        <taxon>Mycenaceae</taxon>
        <taxon>Mycena</taxon>
    </lineage>
</organism>
<reference evidence="2" key="1">
    <citation type="submission" date="2023-03" db="EMBL/GenBank/DDBJ databases">
        <title>Massive genome expansion in bonnet fungi (Mycena s.s.) driven by repeated elements and novel gene families across ecological guilds.</title>
        <authorList>
            <consortium name="Lawrence Berkeley National Laboratory"/>
            <person name="Harder C.B."/>
            <person name="Miyauchi S."/>
            <person name="Viragh M."/>
            <person name="Kuo A."/>
            <person name="Thoen E."/>
            <person name="Andreopoulos B."/>
            <person name="Lu D."/>
            <person name="Skrede I."/>
            <person name="Drula E."/>
            <person name="Henrissat B."/>
            <person name="Morin E."/>
            <person name="Kohler A."/>
            <person name="Barry K."/>
            <person name="LaButti K."/>
            <person name="Morin E."/>
            <person name="Salamov A."/>
            <person name="Lipzen A."/>
            <person name="Mereny Z."/>
            <person name="Hegedus B."/>
            <person name="Baldrian P."/>
            <person name="Stursova M."/>
            <person name="Weitz H."/>
            <person name="Taylor A."/>
            <person name="Grigoriev I.V."/>
            <person name="Nagy L.G."/>
            <person name="Martin F."/>
            <person name="Kauserud H."/>
        </authorList>
    </citation>
    <scope>NUCLEOTIDE SEQUENCE</scope>
    <source>
        <strain evidence="2">CBHHK182m</strain>
    </source>
</reference>
<dbReference type="Proteomes" id="UP001215598">
    <property type="component" value="Unassembled WGS sequence"/>
</dbReference>
<keyword evidence="3" id="KW-1185">Reference proteome</keyword>
<feature type="region of interest" description="Disordered" evidence="1">
    <location>
        <begin position="156"/>
        <end position="191"/>
    </location>
</feature>